<accession>A0A0F9M098</accession>
<dbReference type="GO" id="GO:0005737">
    <property type="term" value="C:cytoplasm"/>
    <property type="evidence" value="ECO:0007669"/>
    <property type="project" value="TreeGrafter"/>
</dbReference>
<feature type="non-terminal residue" evidence="1">
    <location>
        <position position="1"/>
    </location>
</feature>
<sequence>CERVRRIDRADICVHSNPDFHIHVVKDDEIASLRIQDIFGRIKASDDEDRRLVMILPQPHPQYIKVAELINRHRVNCRNLHTFNMDEWADEDGNVAPETYPNGFMYAMLSNFWSRIDERLRPPREQILGINNENLSDYARMMEDLGGVDLCDGGIGWSGHVAFVEPGSPEFLADSVAEWKGLGPRIVTLTPFTIAQSCLDPDFGMSGDWANIPPKAATIGPAQVLGARLRNSWNHFTLGSTDVSWQRFTVRLAAHGPVGPHCPASILQEGPTNLYMSEKIAQNIEANRELSFYS</sequence>
<dbReference type="SUPFAM" id="SSF100950">
    <property type="entry name" value="NagB/RpiA/CoA transferase-like"/>
    <property type="match status" value="1"/>
</dbReference>
<dbReference type="AlphaFoldDB" id="A0A0F9M098"/>
<dbReference type="PANTHER" id="PTHR11280:SF6">
    <property type="entry name" value="GLUCOSAMINE-6-PHOSPHATE ISOMERASE NAGB"/>
    <property type="match status" value="1"/>
</dbReference>
<reference evidence="1" key="1">
    <citation type="journal article" date="2015" name="Nature">
        <title>Complex archaea that bridge the gap between prokaryotes and eukaryotes.</title>
        <authorList>
            <person name="Spang A."/>
            <person name="Saw J.H."/>
            <person name="Jorgensen S.L."/>
            <person name="Zaremba-Niedzwiedzka K."/>
            <person name="Martijn J."/>
            <person name="Lind A.E."/>
            <person name="van Eijk R."/>
            <person name="Schleper C."/>
            <person name="Guy L."/>
            <person name="Ettema T.J."/>
        </authorList>
    </citation>
    <scope>NUCLEOTIDE SEQUENCE</scope>
</reference>
<evidence type="ECO:0008006" key="2">
    <source>
        <dbReference type="Google" id="ProtNLM"/>
    </source>
</evidence>
<dbReference type="Gene3D" id="3.40.50.1360">
    <property type="match status" value="1"/>
</dbReference>
<dbReference type="GO" id="GO:0004342">
    <property type="term" value="F:glucosamine-6-phosphate deaminase activity"/>
    <property type="evidence" value="ECO:0007669"/>
    <property type="project" value="InterPro"/>
</dbReference>
<dbReference type="GO" id="GO:0019262">
    <property type="term" value="P:N-acetylneuraminate catabolic process"/>
    <property type="evidence" value="ECO:0007669"/>
    <property type="project" value="TreeGrafter"/>
</dbReference>
<dbReference type="InterPro" id="IPR037171">
    <property type="entry name" value="NagB/RpiA_transferase-like"/>
</dbReference>
<dbReference type="GO" id="GO:0006046">
    <property type="term" value="P:N-acetylglucosamine catabolic process"/>
    <property type="evidence" value="ECO:0007669"/>
    <property type="project" value="TreeGrafter"/>
</dbReference>
<gene>
    <name evidence="1" type="ORF">LCGC14_1443900</name>
</gene>
<proteinExistence type="predicted"/>
<protein>
    <recommendedName>
        <fullName evidence="2">Glucosamine/galactosamine-6-phosphate isomerase domain-containing protein</fullName>
    </recommendedName>
</protein>
<dbReference type="GO" id="GO:0006043">
    <property type="term" value="P:glucosamine catabolic process"/>
    <property type="evidence" value="ECO:0007669"/>
    <property type="project" value="TreeGrafter"/>
</dbReference>
<dbReference type="EMBL" id="LAZR01009874">
    <property type="protein sequence ID" value="KKM70125.1"/>
    <property type="molecule type" value="Genomic_DNA"/>
</dbReference>
<evidence type="ECO:0000313" key="1">
    <source>
        <dbReference type="EMBL" id="KKM70125.1"/>
    </source>
</evidence>
<dbReference type="PANTHER" id="PTHR11280">
    <property type="entry name" value="GLUCOSAMINE-6-PHOSPHATE ISOMERASE"/>
    <property type="match status" value="1"/>
</dbReference>
<organism evidence="1">
    <name type="scientific">marine sediment metagenome</name>
    <dbReference type="NCBI Taxonomy" id="412755"/>
    <lineage>
        <taxon>unclassified sequences</taxon>
        <taxon>metagenomes</taxon>
        <taxon>ecological metagenomes</taxon>
    </lineage>
</organism>
<name>A0A0F9M098_9ZZZZ</name>
<dbReference type="InterPro" id="IPR004547">
    <property type="entry name" value="Glucosamine6P_isomerase"/>
</dbReference>
<comment type="caution">
    <text evidence="1">The sequence shown here is derived from an EMBL/GenBank/DDBJ whole genome shotgun (WGS) entry which is preliminary data.</text>
</comment>
<dbReference type="GO" id="GO:0042802">
    <property type="term" value="F:identical protein binding"/>
    <property type="evidence" value="ECO:0007669"/>
    <property type="project" value="TreeGrafter"/>
</dbReference>